<feature type="transmembrane region" description="Helical" evidence="6">
    <location>
        <begin position="191"/>
        <end position="210"/>
    </location>
</feature>
<dbReference type="Gene3D" id="1.10.3730.20">
    <property type="match status" value="1"/>
</dbReference>
<evidence type="ECO:0000256" key="1">
    <source>
        <dbReference type="ARBA" id="ARBA00004141"/>
    </source>
</evidence>
<dbReference type="Proteomes" id="UP000275749">
    <property type="component" value="Unassembled WGS sequence"/>
</dbReference>
<feature type="transmembrane region" description="Helical" evidence="6">
    <location>
        <begin position="278"/>
        <end position="295"/>
    </location>
</feature>
<evidence type="ECO:0000313" key="9">
    <source>
        <dbReference type="Proteomes" id="UP000275749"/>
    </source>
</evidence>
<comment type="caution">
    <text evidence="8">The sequence shown here is derived from an EMBL/GenBank/DDBJ whole genome shotgun (WGS) entry which is preliminary data.</text>
</comment>
<evidence type="ECO:0000256" key="5">
    <source>
        <dbReference type="ARBA" id="ARBA00023136"/>
    </source>
</evidence>
<dbReference type="InterPro" id="IPR000620">
    <property type="entry name" value="EamA_dom"/>
</dbReference>
<proteinExistence type="inferred from homology"/>
<dbReference type="SUPFAM" id="SSF103481">
    <property type="entry name" value="Multidrug resistance efflux transporter EmrE"/>
    <property type="match status" value="2"/>
</dbReference>
<dbReference type="RefSeq" id="WP_123575362.1">
    <property type="nucleotide sequence ID" value="NZ_RKHG01000001.1"/>
</dbReference>
<feature type="transmembrane region" description="Helical" evidence="6">
    <location>
        <begin position="43"/>
        <end position="65"/>
    </location>
</feature>
<feature type="transmembrane region" description="Helical" evidence="6">
    <location>
        <begin position="103"/>
        <end position="121"/>
    </location>
</feature>
<feature type="transmembrane region" description="Helical" evidence="6">
    <location>
        <begin position="160"/>
        <end position="179"/>
    </location>
</feature>
<dbReference type="PANTHER" id="PTHR32322:SF2">
    <property type="entry name" value="EAMA DOMAIN-CONTAINING PROTEIN"/>
    <property type="match status" value="1"/>
</dbReference>
<dbReference type="GO" id="GO:0016020">
    <property type="term" value="C:membrane"/>
    <property type="evidence" value="ECO:0007669"/>
    <property type="project" value="UniProtKB-SubCell"/>
</dbReference>
<protein>
    <submittedName>
        <fullName evidence="8">DME family drug/metabolite transporter</fullName>
    </submittedName>
</protein>
<comment type="subcellular location">
    <subcellularLocation>
        <location evidence="1">Membrane</location>
        <topology evidence="1">Multi-pass membrane protein</topology>
    </subcellularLocation>
</comment>
<organism evidence="8 9">
    <name type="scientific">Luteococcus japonicus</name>
    <dbReference type="NCBI Taxonomy" id="33984"/>
    <lineage>
        <taxon>Bacteria</taxon>
        <taxon>Bacillati</taxon>
        <taxon>Actinomycetota</taxon>
        <taxon>Actinomycetes</taxon>
        <taxon>Propionibacteriales</taxon>
        <taxon>Propionibacteriaceae</taxon>
        <taxon>Luteococcus</taxon>
    </lineage>
</organism>
<feature type="domain" description="EamA" evidence="7">
    <location>
        <begin position="14"/>
        <end position="149"/>
    </location>
</feature>
<reference evidence="8 9" key="1">
    <citation type="submission" date="2018-11" db="EMBL/GenBank/DDBJ databases">
        <title>Sequencing the genomes of 1000 actinobacteria strains.</title>
        <authorList>
            <person name="Klenk H.-P."/>
        </authorList>
    </citation>
    <scope>NUCLEOTIDE SEQUENCE [LARGE SCALE GENOMIC DNA]</scope>
    <source>
        <strain evidence="8 9">DSM 10546</strain>
    </source>
</reference>
<feature type="transmembrane region" description="Helical" evidence="6">
    <location>
        <begin position="77"/>
        <end position="97"/>
    </location>
</feature>
<dbReference type="Pfam" id="PF00892">
    <property type="entry name" value="EamA"/>
    <property type="match status" value="2"/>
</dbReference>
<dbReference type="AlphaFoldDB" id="A0A3N1ZUQ3"/>
<evidence type="ECO:0000256" key="3">
    <source>
        <dbReference type="ARBA" id="ARBA00022692"/>
    </source>
</evidence>
<gene>
    <name evidence="8" type="ORF">EDD41_1358</name>
</gene>
<dbReference type="EMBL" id="RKHG01000001">
    <property type="protein sequence ID" value="ROR54167.1"/>
    <property type="molecule type" value="Genomic_DNA"/>
</dbReference>
<comment type="similarity">
    <text evidence="2">Belongs to the EamA transporter family.</text>
</comment>
<accession>A0A3N1ZUQ3</accession>
<feature type="domain" description="EamA" evidence="7">
    <location>
        <begin position="161"/>
        <end position="295"/>
    </location>
</feature>
<evidence type="ECO:0000256" key="2">
    <source>
        <dbReference type="ARBA" id="ARBA00007362"/>
    </source>
</evidence>
<keyword evidence="5 6" id="KW-0472">Membrane</keyword>
<keyword evidence="3 6" id="KW-0812">Transmembrane</keyword>
<sequence length="297" mass="30173">MTSPSTTHSGHRHGALLALAGACLWGTTGTSQALLTGQHSPVAVGGLRTLVAAVLLTGIALAGGARGWVVPLRHGSWRWILPAGLSVACYQMTFFAAVARTGVAVGTLVMLATTPLVAGLLGWRLEGRRPSRLWATATLTSLAGASLLVLGSGSSAPLDVLGLLLAVAAGISFGSYSVAGRRAASEGDEPLVLSSWIFLVAALVLAVPLLRQDLTFVTQPRNLVVLGWLGVAATAGAYLLYQTGMRSIDAATAATLALAEPMVANLLAVLVLGEPFTALMGLGVALVLAGLGLLSRA</sequence>
<evidence type="ECO:0000313" key="8">
    <source>
        <dbReference type="EMBL" id="ROR54167.1"/>
    </source>
</evidence>
<evidence type="ECO:0000259" key="7">
    <source>
        <dbReference type="Pfam" id="PF00892"/>
    </source>
</evidence>
<keyword evidence="4 6" id="KW-1133">Transmembrane helix</keyword>
<name>A0A3N1ZUQ3_9ACTN</name>
<dbReference type="InterPro" id="IPR050638">
    <property type="entry name" value="AA-Vitamin_Transporters"/>
</dbReference>
<feature type="transmembrane region" description="Helical" evidence="6">
    <location>
        <begin position="133"/>
        <end position="154"/>
    </location>
</feature>
<feature type="transmembrane region" description="Helical" evidence="6">
    <location>
        <begin position="253"/>
        <end position="272"/>
    </location>
</feature>
<dbReference type="InterPro" id="IPR037185">
    <property type="entry name" value="EmrE-like"/>
</dbReference>
<feature type="transmembrane region" description="Helical" evidence="6">
    <location>
        <begin position="222"/>
        <end position="241"/>
    </location>
</feature>
<evidence type="ECO:0000256" key="4">
    <source>
        <dbReference type="ARBA" id="ARBA00022989"/>
    </source>
</evidence>
<evidence type="ECO:0000256" key="6">
    <source>
        <dbReference type="SAM" id="Phobius"/>
    </source>
</evidence>
<dbReference type="PANTHER" id="PTHR32322">
    <property type="entry name" value="INNER MEMBRANE TRANSPORTER"/>
    <property type="match status" value="1"/>
</dbReference>